<feature type="domain" description="Core-binding (CB)" evidence="5">
    <location>
        <begin position="138"/>
        <end position="219"/>
    </location>
</feature>
<dbReference type="InterPro" id="IPR010998">
    <property type="entry name" value="Integrase_recombinase_N"/>
</dbReference>
<sequence>MRISNISQQVAKFDCRTIVGHRFYYYQIVATLLNKNMATLKLCIVPAKVLINGKHKVRISLAHNSNTRYIPTNCIIDTPSQFKEGQVINHPEAASMNMKLRNLLNHYQNVIDNIYDVDIYSCSELREIIIKKKDYTNAKFSSAMASYLSELAEEKRNKSEKLYRLACQSFIKSQGDLLLSMITPRNIKHFEMSLEDKRLSPTTIKIYLTLLKVIINYAKKHNMVRYEVEPFEFCRMPSANIRELDLSIDEIKAIRDMEIPKYNIGVVRDIFMLSYYLGGINLVDMLDIDFRKEWIEYYRRKTKNKKSGESKTAFSVQPEAREIINKYMQKNGKLVFGKYKTFGQCYSVVSRKMEELAKIAGIRKHVVYYSARKSFVQHGFELGISLEILEYCIGQSMKTNRPIFNYFRVMRKHADDAMRKIFDSLK</sequence>
<name>A0A1Y3YIS5_9BACE</name>
<proteinExistence type="predicted"/>
<dbReference type="PANTHER" id="PTHR30349:SF64">
    <property type="entry name" value="PROPHAGE INTEGRASE INTD-RELATED"/>
    <property type="match status" value="1"/>
</dbReference>
<dbReference type="AlphaFoldDB" id="A0A1Y3YIS5"/>
<accession>A0A1Y3YIS5</accession>
<protein>
    <submittedName>
        <fullName evidence="6">Recombinase</fullName>
    </submittedName>
</protein>
<evidence type="ECO:0000256" key="4">
    <source>
        <dbReference type="PROSITE-ProRule" id="PRU01248"/>
    </source>
</evidence>
<evidence type="ECO:0000313" key="6">
    <source>
        <dbReference type="EMBL" id="OUN97745.1"/>
    </source>
</evidence>
<evidence type="ECO:0000259" key="5">
    <source>
        <dbReference type="PROSITE" id="PS51900"/>
    </source>
</evidence>
<dbReference type="GO" id="GO:0015074">
    <property type="term" value="P:DNA integration"/>
    <property type="evidence" value="ECO:0007669"/>
    <property type="project" value="UniProtKB-KW"/>
</dbReference>
<dbReference type="RefSeq" id="WP_087427024.1">
    <property type="nucleotide sequence ID" value="NZ_CATZGC010000020.1"/>
</dbReference>
<dbReference type="Gene3D" id="1.10.150.130">
    <property type="match status" value="1"/>
</dbReference>
<dbReference type="InterPro" id="IPR011010">
    <property type="entry name" value="DNA_brk_join_enz"/>
</dbReference>
<dbReference type="InterPro" id="IPR050090">
    <property type="entry name" value="Tyrosine_recombinase_XerCD"/>
</dbReference>
<evidence type="ECO:0000256" key="1">
    <source>
        <dbReference type="ARBA" id="ARBA00022908"/>
    </source>
</evidence>
<reference evidence="7" key="1">
    <citation type="submission" date="2017-04" db="EMBL/GenBank/DDBJ databases">
        <title>Function of individual gut microbiota members based on whole genome sequencing of pure cultures obtained from chicken caecum.</title>
        <authorList>
            <person name="Medvecky M."/>
            <person name="Cejkova D."/>
            <person name="Polansky O."/>
            <person name="Karasova D."/>
            <person name="Kubasova T."/>
            <person name="Cizek A."/>
            <person name="Rychlik I."/>
        </authorList>
    </citation>
    <scope>NUCLEOTIDE SEQUENCE [LARGE SCALE GENOMIC DNA]</scope>
    <source>
        <strain evidence="7">An43</strain>
    </source>
</reference>
<keyword evidence="2 4" id="KW-0238">DNA-binding</keyword>
<organism evidence="6 7">
    <name type="scientific">Bacteroides clarus</name>
    <dbReference type="NCBI Taxonomy" id="626929"/>
    <lineage>
        <taxon>Bacteria</taxon>
        <taxon>Pseudomonadati</taxon>
        <taxon>Bacteroidota</taxon>
        <taxon>Bacteroidia</taxon>
        <taxon>Bacteroidales</taxon>
        <taxon>Bacteroidaceae</taxon>
        <taxon>Bacteroides</taxon>
    </lineage>
</organism>
<dbReference type="PROSITE" id="PS51900">
    <property type="entry name" value="CB"/>
    <property type="match status" value="1"/>
</dbReference>
<gene>
    <name evidence="6" type="ORF">B5F97_17350</name>
</gene>
<dbReference type="EMBL" id="NFII01000026">
    <property type="protein sequence ID" value="OUN97745.1"/>
    <property type="molecule type" value="Genomic_DNA"/>
</dbReference>
<dbReference type="InterPro" id="IPR025269">
    <property type="entry name" value="SAM-like_dom"/>
</dbReference>
<dbReference type="Gene3D" id="1.10.443.10">
    <property type="entry name" value="Intergrase catalytic core"/>
    <property type="match status" value="1"/>
</dbReference>
<evidence type="ECO:0000313" key="7">
    <source>
        <dbReference type="Proteomes" id="UP000195386"/>
    </source>
</evidence>
<keyword evidence="1" id="KW-0229">DNA integration</keyword>
<dbReference type="GO" id="GO:0003677">
    <property type="term" value="F:DNA binding"/>
    <property type="evidence" value="ECO:0007669"/>
    <property type="project" value="UniProtKB-UniRule"/>
</dbReference>
<evidence type="ECO:0000256" key="2">
    <source>
        <dbReference type="ARBA" id="ARBA00023125"/>
    </source>
</evidence>
<evidence type="ECO:0000256" key="3">
    <source>
        <dbReference type="ARBA" id="ARBA00023172"/>
    </source>
</evidence>
<dbReference type="InterPro" id="IPR044068">
    <property type="entry name" value="CB"/>
</dbReference>
<dbReference type="SUPFAM" id="SSF56349">
    <property type="entry name" value="DNA breaking-rejoining enzymes"/>
    <property type="match status" value="1"/>
</dbReference>
<dbReference type="PANTHER" id="PTHR30349">
    <property type="entry name" value="PHAGE INTEGRASE-RELATED"/>
    <property type="match status" value="1"/>
</dbReference>
<dbReference type="Pfam" id="PF13102">
    <property type="entry name" value="Phage_int_SAM_5"/>
    <property type="match status" value="1"/>
</dbReference>
<dbReference type="GO" id="GO:0006310">
    <property type="term" value="P:DNA recombination"/>
    <property type="evidence" value="ECO:0007669"/>
    <property type="project" value="UniProtKB-KW"/>
</dbReference>
<keyword evidence="3" id="KW-0233">DNA recombination</keyword>
<dbReference type="InterPro" id="IPR013762">
    <property type="entry name" value="Integrase-like_cat_sf"/>
</dbReference>
<dbReference type="Proteomes" id="UP000195386">
    <property type="component" value="Unassembled WGS sequence"/>
</dbReference>
<comment type="caution">
    <text evidence="6">The sequence shown here is derived from an EMBL/GenBank/DDBJ whole genome shotgun (WGS) entry which is preliminary data.</text>
</comment>